<protein>
    <submittedName>
        <fullName evidence="3">Uncharacterized protein</fullName>
    </submittedName>
</protein>
<dbReference type="AlphaFoldDB" id="A0A224Y7A4"/>
<evidence type="ECO:0000256" key="2">
    <source>
        <dbReference type="SAM" id="Phobius"/>
    </source>
</evidence>
<keyword evidence="2" id="KW-0812">Transmembrane</keyword>
<keyword evidence="2" id="KW-1133">Transmembrane helix</keyword>
<reference evidence="3" key="1">
    <citation type="journal article" date="2017" name="Parasit. Vectors">
        <title>Sialotranscriptomics of Rhipicephalus zambeziensis reveals intricate expression profiles of secretory proteins and suggests tight temporal transcriptional regulation during blood-feeding.</title>
        <authorList>
            <person name="de Castro M.H."/>
            <person name="de Klerk D."/>
            <person name="Pienaar R."/>
            <person name="Rees D.J.G."/>
            <person name="Mans B.J."/>
        </authorList>
    </citation>
    <scope>NUCLEOTIDE SEQUENCE</scope>
    <source>
        <tissue evidence="3">Salivary glands</tissue>
    </source>
</reference>
<proteinExistence type="predicted"/>
<evidence type="ECO:0000256" key="1">
    <source>
        <dbReference type="SAM" id="MobiDB-lite"/>
    </source>
</evidence>
<feature type="transmembrane region" description="Helical" evidence="2">
    <location>
        <begin position="26"/>
        <end position="50"/>
    </location>
</feature>
<feature type="region of interest" description="Disordered" evidence="1">
    <location>
        <begin position="74"/>
        <end position="128"/>
    </location>
</feature>
<dbReference type="EMBL" id="GFPF01002311">
    <property type="protein sequence ID" value="MAA13457.1"/>
    <property type="molecule type" value="Transcribed_RNA"/>
</dbReference>
<feature type="compositionally biased region" description="Polar residues" evidence="1">
    <location>
        <begin position="82"/>
        <end position="99"/>
    </location>
</feature>
<name>A0A224Y7A4_9ACAR</name>
<keyword evidence="2" id="KW-0472">Membrane</keyword>
<evidence type="ECO:0000313" key="3">
    <source>
        <dbReference type="EMBL" id="MAA13457.1"/>
    </source>
</evidence>
<sequence length="128" mass="14595">MTVGFVPRFTSLCAYAYVPCASVANFVSFLCTGTVILGFHGIYFSVLHIVTQIKELAKCQVLLYTKCAQKTGIRRRDKRANSRLSTSPKRTQHTSTNNQHRARVERAARRTSRIQRINQNFKKPVPHQ</sequence>
<accession>A0A224Y7A4</accession>
<organism evidence="3">
    <name type="scientific">Rhipicephalus zambeziensis</name>
    <dbReference type="NCBI Taxonomy" id="60191"/>
    <lineage>
        <taxon>Eukaryota</taxon>
        <taxon>Metazoa</taxon>
        <taxon>Ecdysozoa</taxon>
        <taxon>Arthropoda</taxon>
        <taxon>Chelicerata</taxon>
        <taxon>Arachnida</taxon>
        <taxon>Acari</taxon>
        <taxon>Parasitiformes</taxon>
        <taxon>Ixodida</taxon>
        <taxon>Ixodoidea</taxon>
        <taxon>Ixodidae</taxon>
        <taxon>Rhipicephalinae</taxon>
        <taxon>Rhipicephalus</taxon>
        <taxon>Rhipicephalus</taxon>
    </lineage>
</organism>